<dbReference type="AlphaFoldDB" id="A0A109JMZ7"/>
<dbReference type="Gene3D" id="3.40.50.720">
    <property type="entry name" value="NAD(P)-binding Rossmann-like Domain"/>
    <property type="match status" value="1"/>
</dbReference>
<comment type="caution">
    <text evidence="3">The sequence shown here is derived from an EMBL/GenBank/DDBJ whole genome shotgun (WGS) entry which is preliminary data.</text>
</comment>
<dbReference type="PRINTS" id="PR00081">
    <property type="entry name" value="GDHRDH"/>
</dbReference>
<name>A0A109JMZ7_9HYPH</name>
<dbReference type="Proteomes" id="UP000068164">
    <property type="component" value="Unassembled WGS sequence"/>
</dbReference>
<evidence type="ECO:0000313" key="3">
    <source>
        <dbReference type="EMBL" id="KWV52002.1"/>
    </source>
</evidence>
<comment type="similarity">
    <text evidence="1">Belongs to the short-chain dehydrogenases/reductases (SDR) family.</text>
</comment>
<dbReference type="EMBL" id="LNCD01000075">
    <property type="protein sequence ID" value="KWV52002.1"/>
    <property type="molecule type" value="Genomic_DNA"/>
</dbReference>
<accession>A0A109JMZ7</accession>
<dbReference type="InterPro" id="IPR002347">
    <property type="entry name" value="SDR_fam"/>
</dbReference>
<dbReference type="InterPro" id="IPR036291">
    <property type="entry name" value="NAD(P)-bd_dom_sf"/>
</dbReference>
<dbReference type="CDD" id="cd05233">
    <property type="entry name" value="SDR_c"/>
    <property type="match status" value="1"/>
</dbReference>
<dbReference type="PANTHER" id="PTHR43477:SF1">
    <property type="entry name" value="DIHYDROANTICAPSIN 7-DEHYDROGENASE"/>
    <property type="match status" value="1"/>
</dbReference>
<gene>
    <name evidence="3" type="ORF">AS026_05395</name>
</gene>
<keyword evidence="2" id="KW-0560">Oxidoreductase</keyword>
<evidence type="ECO:0000256" key="2">
    <source>
        <dbReference type="ARBA" id="ARBA00023002"/>
    </source>
</evidence>
<dbReference type="PANTHER" id="PTHR43477">
    <property type="entry name" value="DIHYDROANTICAPSIN 7-DEHYDROGENASE"/>
    <property type="match status" value="1"/>
</dbReference>
<dbReference type="PROSITE" id="PS00061">
    <property type="entry name" value="ADH_SHORT"/>
    <property type="match status" value="1"/>
</dbReference>
<dbReference type="GO" id="GO:0016491">
    <property type="term" value="F:oxidoreductase activity"/>
    <property type="evidence" value="ECO:0007669"/>
    <property type="project" value="UniProtKB-KW"/>
</dbReference>
<reference evidence="3 4" key="1">
    <citation type="submission" date="2015-11" db="EMBL/GenBank/DDBJ databases">
        <title>Draft Genome Sequence of the Strain BR 10423 (Rhizobium sp.) isolated from nodules of Mimosa pudica.</title>
        <authorList>
            <person name="Barauna A.C."/>
            <person name="Zilli J.E."/>
            <person name="Simoes-Araujo J.L."/>
            <person name="Reis V.M."/>
            <person name="James E.K."/>
            <person name="Reis F.B.Jr."/>
            <person name="Rouws L.F."/>
            <person name="Passos S.R."/>
            <person name="Gois S.R."/>
        </authorList>
    </citation>
    <scope>NUCLEOTIDE SEQUENCE [LARGE SCALE GENOMIC DNA]</scope>
    <source>
        <strain evidence="3 4">BR10423</strain>
    </source>
</reference>
<dbReference type="Pfam" id="PF13561">
    <property type="entry name" value="adh_short_C2"/>
    <property type="match status" value="1"/>
</dbReference>
<dbReference type="InterPro" id="IPR051122">
    <property type="entry name" value="SDR_DHRS6-like"/>
</dbReference>
<sequence>MNVASAAGLRPLEERSIYCSSKAALIMFTKVLAVDLASDGIRANAFCPGITDTPMLRRSYEDAPNPQAELDRILERYLIKRIATARDMANAILFLSCAESSHMTGSTLNADGGRVFY</sequence>
<dbReference type="InterPro" id="IPR020904">
    <property type="entry name" value="Sc_DH/Rdtase_CS"/>
</dbReference>
<keyword evidence="4" id="KW-1185">Reference proteome</keyword>
<dbReference type="SUPFAM" id="SSF51735">
    <property type="entry name" value="NAD(P)-binding Rossmann-fold domains"/>
    <property type="match status" value="1"/>
</dbReference>
<evidence type="ECO:0008006" key="5">
    <source>
        <dbReference type="Google" id="ProtNLM"/>
    </source>
</evidence>
<protein>
    <recommendedName>
        <fullName evidence="5">SDR family oxidoreductase</fullName>
    </recommendedName>
</protein>
<evidence type="ECO:0000256" key="1">
    <source>
        <dbReference type="ARBA" id="ARBA00006484"/>
    </source>
</evidence>
<organism evidence="3 4">
    <name type="scientific">Rhizobium altiplani</name>
    <dbReference type="NCBI Taxonomy" id="1864509"/>
    <lineage>
        <taxon>Bacteria</taxon>
        <taxon>Pseudomonadati</taxon>
        <taxon>Pseudomonadota</taxon>
        <taxon>Alphaproteobacteria</taxon>
        <taxon>Hyphomicrobiales</taxon>
        <taxon>Rhizobiaceae</taxon>
        <taxon>Rhizobium/Agrobacterium group</taxon>
        <taxon>Rhizobium</taxon>
    </lineage>
</organism>
<proteinExistence type="inferred from homology"/>
<evidence type="ECO:0000313" key="4">
    <source>
        <dbReference type="Proteomes" id="UP000068164"/>
    </source>
</evidence>